<reference evidence="2" key="1">
    <citation type="submission" date="2001-10" db="EMBL/GenBank/DDBJ databases">
        <authorList>
            <person name="Stapleton M."/>
            <person name="Brokstein P."/>
            <person name="Hong L."/>
            <person name="Agbayani A."/>
            <person name="Carlson J."/>
            <person name="Champe M."/>
            <person name="Chavez C."/>
            <person name="Dorsett V."/>
            <person name="Farfan D."/>
            <person name="Frise E."/>
            <person name="George R."/>
            <person name="Gonzalez M."/>
            <person name="Guarin H."/>
            <person name="Li P."/>
            <person name="Liao G."/>
            <person name="Miranda A."/>
            <person name="Mungall C.J."/>
            <person name="Nunoo J."/>
            <person name="Pacleb J."/>
            <person name="Paragas V."/>
            <person name="Park S."/>
            <person name="Phouanenavong S."/>
            <person name="Wan K."/>
            <person name="Yu C."/>
            <person name="Lewis S.E."/>
            <person name="Rubin G.M."/>
            <person name="Celniker S."/>
        </authorList>
    </citation>
    <scope>NUCLEOTIDE SEQUENCE</scope>
</reference>
<organism evidence="2">
    <name type="scientific">Drosophila melanogaster</name>
    <name type="common">Fruit fly</name>
    <dbReference type="NCBI Taxonomy" id="7227"/>
    <lineage>
        <taxon>Eukaryota</taxon>
        <taxon>Metazoa</taxon>
        <taxon>Ecdysozoa</taxon>
        <taxon>Arthropoda</taxon>
        <taxon>Hexapoda</taxon>
        <taxon>Insecta</taxon>
        <taxon>Pterygota</taxon>
        <taxon>Neoptera</taxon>
        <taxon>Endopterygota</taxon>
        <taxon>Diptera</taxon>
        <taxon>Brachycera</taxon>
        <taxon>Muscomorpha</taxon>
        <taxon>Ephydroidea</taxon>
        <taxon>Drosophilidae</taxon>
        <taxon>Drosophila</taxon>
        <taxon>Sophophora</taxon>
    </lineage>
</organism>
<proteinExistence type="evidence at transcript level"/>
<name>Q95SW0_DROME</name>
<dbReference type="AlphaFoldDB" id="Q95SW0"/>
<dbReference type="EMBL" id="AY060462">
    <property type="protein sequence ID" value="AAL25501.1"/>
    <property type="molecule type" value="mRNA"/>
</dbReference>
<sequence>MADEPQFANARPQVQRDQPTLEEALRLNTADGPRPLTVAEYRARQEKKQLRKHKRSGRRIKLLQQRRLVKEMTQLAKEESARQRYQERLEAIEQELRQSAKTRKRAA</sequence>
<accession>Q95SW0</accession>
<keyword evidence="1" id="KW-0175">Coiled coil</keyword>
<feature type="coiled-coil region" evidence="1">
    <location>
        <begin position="68"/>
        <end position="102"/>
    </location>
</feature>
<evidence type="ECO:0000313" key="2">
    <source>
        <dbReference type="EMBL" id="AAL25501.1"/>
    </source>
</evidence>
<protein>
    <submittedName>
        <fullName evidence="2">SD04061p</fullName>
    </submittedName>
</protein>
<evidence type="ECO:0000256" key="1">
    <source>
        <dbReference type="SAM" id="Coils"/>
    </source>
</evidence>